<proteinExistence type="predicted"/>
<dbReference type="SUPFAM" id="SSF47203">
    <property type="entry name" value="Acyl-CoA dehydrogenase C-terminal domain-like"/>
    <property type="match status" value="1"/>
</dbReference>
<dbReference type="EMBL" id="JAYFSI010000018">
    <property type="protein sequence ID" value="MEA5366909.1"/>
    <property type="molecule type" value="Genomic_DNA"/>
</dbReference>
<dbReference type="PANTHER" id="PTHR43884">
    <property type="entry name" value="ACYL-COA DEHYDROGENASE"/>
    <property type="match status" value="1"/>
</dbReference>
<dbReference type="InterPro" id="IPR037069">
    <property type="entry name" value="AcylCoA_DH/ox_N_sf"/>
</dbReference>
<accession>A0ABU5RN05</accession>
<dbReference type="Gene3D" id="2.40.110.10">
    <property type="entry name" value="Butyryl-CoA Dehydrogenase, subunit A, domain 2"/>
    <property type="match status" value="1"/>
</dbReference>
<name>A0ABU5RN05_9PSEU</name>
<dbReference type="InterPro" id="IPR046373">
    <property type="entry name" value="Acyl-CoA_Oxase/DH_mid-dom_sf"/>
</dbReference>
<dbReference type="InterPro" id="IPR013107">
    <property type="entry name" value="Acyl-CoA_DH_C"/>
</dbReference>
<keyword evidence="1" id="KW-0560">Oxidoreductase</keyword>
<protein>
    <submittedName>
        <fullName evidence="5">Acyl-CoA dehydrogenase family protein</fullName>
    </submittedName>
</protein>
<evidence type="ECO:0000313" key="5">
    <source>
        <dbReference type="EMBL" id="MEA5366909.1"/>
    </source>
</evidence>
<keyword evidence="6" id="KW-1185">Reference proteome</keyword>
<comment type="caution">
    <text evidence="5">The sequence shown here is derived from an EMBL/GenBank/DDBJ whole genome shotgun (WGS) entry which is preliminary data.</text>
</comment>
<dbReference type="PIRSF" id="PIRSF016578">
    <property type="entry name" value="HsaA"/>
    <property type="match status" value="1"/>
</dbReference>
<dbReference type="Proteomes" id="UP001304298">
    <property type="component" value="Unassembled WGS sequence"/>
</dbReference>
<dbReference type="InterPro" id="IPR013786">
    <property type="entry name" value="AcylCoA_DH/ox_N"/>
</dbReference>
<dbReference type="InterPro" id="IPR009100">
    <property type="entry name" value="AcylCoA_DH/oxidase_NM_dom_sf"/>
</dbReference>
<dbReference type="Pfam" id="PF02771">
    <property type="entry name" value="Acyl-CoA_dh_N"/>
    <property type="match status" value="1"/>
</dbReference>
<dbReference type="InterPro" id="IPR036250">
    <property type="entry name" value="AcylCo_DH-like_C"/>
</dbReference>
<dbReference type="RefSeq" id="WP_323336494.1">
    <property type="nucleotide sequence ID" value="NZ_JAYFSI010000018.1"/>
</dbReference>
<feature type="domain" description="Acyl-CoA dehydrogenase C-terminal" evidence="4">
    <location>
        <begin position="261"/>
        <end position="393"/>
    </location>
</feature>
<organism evidence="5 6">
    <name type="scientific">Amycolatopsis heterodermiae</name>
    <dbReference type="NCBI Taxonomy" id="3110235"/>
    <lineage>
        <taxon>Bacteria</taxon>
        <taxon>Bacillati</taxon>
        <taxon>Actinomycetota</taxon>
        <taxon>Actinomycetes</taxon>
        <taxon>Pseudonocardiales</taxon>
        <taxon>Pseudonocardiaceae</taxon>
        <taxon>Amycolatopsis</taxon>
    </lineage>
</organism>
<evidence type="ECO:0000313" key="6">
    <source>
        <dbReference type="Proteomes" id="UP001304298"/>
    </source>
</evidence>
<dbReference type="Pfam" id="PF08028">
    <property type="entry name" value="Acyl-CoA_dh_2"/>
    <property type="match status" value="1"/>
</dbReference>
<feature type="region of interest" description="Disordered" evidence="2">
    <location>
        <begin position="1"/>
        <end position="21"/>
    </location>
</feature>
<evidence type="ECO:0000259" key="4">
    <source>
        <dbReference type="Pfam" id="PF08028"/>
    </source>
</evidence>
<dbReference type="PANTHER" id="PTHR43884:SF12">
    <property type="entry name" value="ISOVALERYL-COA DEHYDROGENASE, MITOCHONDRIAL-RELATED"/>
    <property type="match status" value="1"/>
</dbReference>
<gene>
    <name evidence="5" type="ORF">VA596_45780</name>
</gene>
<evidence type="ECO:0000259" key="3">
    <source>
        <dbReference type="Pfam" id="PF02771"/>
    </source>
</evidence>
<evidence type="ECO:0000256" key="2">
    <source>
        <dbReference type="SAM" id="MobiDB-lite"/>
    </source>
</evidence>
<reference evidence="5 6" key="1">
    <citation type="submission" date="2023-12" db="EMBL/GenBank/DDBJ databases">
        <title>Amycolatopsis sp. V23-08.</title>
        <authorList>
            <person name="Somphong A."/>
        </authorList>
    </citation>
    <scope>NUCLEOTIDE SEQUENCE [LARGE SCALE GENOMIC DNA]</scope>
    <source>
        <strain evidence="5 6">V23-08</strain>
    </source>
</reference>
<sequence length="415" mass="44227">MTAARSLPADGHPSPPEPGLTADEVVARAERIAAGLVDRQQETEERGYYGLETHNELLNAGFYRLLVPRRYGGYEFGLDTYLRVVTALAAGCPSTAWMYTFGASHAHVAASLFGEAAQDELFAGGDFICPATVGPVGFAERAEDGGWIVDGVHRYSSGSPYATHFIGHTLVAGGEGEPPAPMLFVVPRDQWERLDDWGAQLGLKGSGSHSVKIDHAHIPAHFALPGTHMGVTSVVEGTPGFALHGNPLYGGGVLSMIQFQVGALAVGMASGALEAYGRLMLDRTTIYPPIVPRAEDPDFQLHYGEAAGRIAAARAALTDAVRQWHETAERGSAAFTREVDLKLSLISSEALRLAWSAVADHLFPTAGSSAVRTGERIERIWRDMSTLHSHGGVSVFLAKLAGRELAAEVFGLAHP</sequence>
<dbReference type="SUPFAM" id="SSF56645">
    <property type="entry name" value="Acyl-CoA dehydrogenase NM domain-like"/>
    <property type="match status" value="1"/>
</dbReference>
<dbReference type="Gene3D" id="1.20.140.10">
    <property type="entry name" value="Butyryl-CoA Dehydrogenase, subunit A, domain 3"/>
    <property type="match status" value="1"/>
</dbReference>
<feature type="domain" description="Acyl-CoA dehydrogenase/oxidase N-terminal" evidence="3">
    <location>
        <begin position="29"/>
        <end position="119"/>
    </location>
</feature>
<dbReference type="Gene3D" id="1.10.540.10">
    <property type="entry name" value="Acyl-CoA dehydrogenase/oxidase, N-terminal domain"/>
    <property type="match status" value="1"/>
</dbReference>
<evidence type="ECO:0000256" key="1">
    <source>
        <dbReference type="ARBA" id="ARBA00023002"/>
    </source>
</evidence>